<comment type="caution">
    <text evidence="2">The sequence shown here is derived from an EMBL/GenBank/DDBJ whole genome shotgun (WGS) entry which is preliminary data.</text>
</comment>
<dbReference type="Gene3D" id="3.40.50.300">
    <property type="entry name" value="P-loop containing nucleotide triphosphate hydrolases"/>
    <property type="match status" value="1"/>
</dbReference>
<sequence length="157" mass="17439">MMKKAFIVGAVGSGKTTLKNQLIDLESIVHKFDPVEVYNHLIDSPGEFLENRRMYAALNVTANNSDIVILLQSVTDTFSVFPNGFTKMFTKPVIGIASKIDLSKTDSDIERAHDFLHNAGVSDIFDISSIDLTVETNQLTEFANFLNDDLILNIVNE</sequence>
<dbReference type="PIRSF" id="PIRSF036409">
    <property type="entry name" value="EutP_PduV"/>
    <property type="match status" value="1"/>
</dbReference>
<dbReference type="CDD" id="cd00882">
    <property type="entry name" value="Ras_like_GTPase"/>
    <property type="match status" value="1"/>
</dbReference>
<comment type="similarity">
    <text evidence="1">Belongs to the EutP/PduV family.</text>
</comment>
<keyword evidence="1" id="KW-0547">Nucleotide-binding</keyword>
<dbReference type="PANTHER" id="PTHR40453">
    <property type="entry name" value="PROTEIN YOEF"/>
    <property type="match status" value="1"/>
</dbReference>
<evidence type="ECO:0000313" key="3">
    <source>
        <dbReference type="Proteomes" id="UP000380386"/>
    </source>
</evidence>
<evidence type="ECO:0000256" key="1">
    <source>
        <dbReference type="PIRNR" id="PIRNR036409"/>
    </source>
</evidence>
<reference evidence="2 3" key="1">
    <citation type="journal article" date="2019" name="Syst. Appl. Microbiol.">
        <title>Polyphasic characterization of two novel Lactobacillus spp. isolated from blown salami packages: Description of Lactobacillus halodurans sp. nov. and Lactobacillus salsicarnum sp. nov.</title>
        <authorList>
            <person name="Schuster J.A."/>
            <person name="Klingl A."/>
            <person name="Vogel R.F."/>
            <person name="Ehrmann M.A."/>
        </authorList>
    </citation>
    <scope>NUCLEOTIDE SEQUENCE [LARGE SCALE GENOMIC DNA]</scope>
    <source>
        <strain evidence="2 3">TMW 1.2118</strain>
    </source>
</reference>
<proteinExistence type="inferred from homology"/>
<dbReference type="SUPFAM" id="SSF52540">
    <property type="entry name" value="P-loop containing nucleoside triphosphate hydrolases"/>
    <property type="match status" value="1"/>
</dbReference>
<organism evidence="2 3">
    <name type="scientific">Companilactobacillus mishanensis</name>
    <dbReference type="NCBI Taxonomy" id="2486008"/>
    <lineage>
        <taxon>Bacteria</taxon>
        <taxon>Bacillati</taxon>
        <taxon>Bacillota</taxon>
        <taxon>Bacilli</taxon>
        <taxon>Lactobacillales</taxon>
        <taxon>Lactobacillaceae</taxon>
        <taxon>Companilactobacillus</taxon>
    </lineage>
</organism>
<dbReference type="OrthoDB" id="6179at2"/>
<accession>A0A5P0ZG80</accession>
<dbReference type="InterPro" id="IPR027417">
    <property type="entry name" value="P-loop_NTPase"/>
</dbReference>
<name>A0A5P0ZG80_9LACO</name>
<dbReference type="Proteomes" id="UP000380386">
    <property type="component" value="Unassembled WGS sequence"/>
</dbReference>
<gene>
    <name evidence="2" type="ORF">FHL02_03395</name>
</gene>
<dbReference type="InterPro" id="IPR012381">
    <property type="entry name" value="EutP_PduV"/>
</dbReference>
<dbReference type="Pfam" id="PF10662">
    <property type="entry name" value="PduV-EutP"/>
    <property type="match status" value="1"/>
</dbReference>
<dbReference type="GO" id="GO:0005524">
    <property type="term" value="F:ATP binding"/>
    <property type="evidence" value="ECO:0007669"/>
    <property type="project" value="UniProtKB-UniRule"/>
</dbReference>
<dbReference type="PANTHER" id="PTHR40453:SF1">
    <property type="entry name" value="PROTEIN YOEF"/>
    <property type="match status" value="1"/>
</dbReference>
<protein>
    <submittedName>
        <fullName evidence="2">Ethanolamine utilization protein EutP</fullName>
    </submittedName>
</protein>
<dbReference type="AlphaFoldDB" id="A0A5P0ZG80"/>
<dbReference type="EMBL" id="VDFM01000002">
    <property type="protein sequence ID" value="MQS52060.1"/>
    <property type="molecule type" value="Genomic_DNA"/>
</dbReference>
<dbReference type="GO" id="GO:0006576">
    <property type="term" value="P:biogenic amine metabolic process"/>
    <property type="evidence" value="ECO:0007669"/>
    <property type="project" value="InterPro"/>
</dbReference>
<evidence type="ECO:0000313" key="2">
    <source>
        <dbReference type="EMBL" id="MQS52060.1"/>
    </source>
</evidence>